<protein>
    <submittedName>
        <fullName evidence="12">Cyclic nucleotide-gated cation channel beta-3</fullName>
    </submittedName>
</protein>
<feature type="compositionally biased region" description="Basic and acidic residues" evidence="9">
    <location>
        <begin position="789"/>
        <end position="802"/>
    </location>
</feature>
<dbReference type="FunFam" id="1.10.287.630:FF:000001">
    <property type="entry name" value="Cyclic nucleotide-gated channel alpha 3"/>
    <property type="match status" value="1"/>
</dbReference>
<feature type="region of interest" description="Disordered" evidence="9">
    <location>
        <begin position="756"/>
        <end position="807"/>
    </location>
</feature>
<dbReference type="PROSITE" id="PS00888">
    <property type="entry name" value="CNMP_BINDING_1"/>
    <property type="match status" value="1"/>
</dbReference>
<evidence type="ECO:0000256" key="9">
    <source>
        <dbReference type="SAM" id="MobiDB-lite"/>
    </source>
</evidence>
<evidence type="ECO:0000313" key="13">
    <source>
        <dbReference type="Proteomes" id="UP000286415"/>
    </source>
</evidence>
<keyword evidence="2" id="KW-0813">Transport</keyword>
<evidence type="ECO:0000256" key="8">
    <source>
        <dbReference type="ARBA" id="ARBA00023303"/>
    </source>
</evidence>
<dbReference type="EMBL" id="NIRI02000013">
    <property type="protein sequence ID" value="KAG5453346.1"/>
    <property type="molecule type" value="Genomic_DNA"/>
</dbReference>
<keyword evidence="8" id="KW-0407">Ion channel</keyword>
<feature type="domain" description="Cyclic nucleotide-binding" evidence="11">
    <location>
        <begin position="543"/>
        <end position="647"/>
    </location>
</feature>
<dbReference type="CDD" id="cd00038">
    <property type="entry name" value="CAP_ED"/>
    <property type="match status" value="1"/>
</dbReference>
<evidence type="ECO:0000259" key="11">
    <source>
        <dbReference type="PROSITE" id="PS50042"/>
    </source>
</evidence>
<dbReference type="Gene3D" id="1.10.287.70">
    <property type="match status" value="1"/>
</dbReference>
<feature type="compositionally biased region" description="Basic and acidic residues" evidence="9">
    <location>
        <begin position="757"/>
        <end position="767"/>
    </location>
</feature>
<evidence type="ECO:0000256" key="4">
    <source>
        <dbReference type="ARBA" id="ARBA00022989"/>
    </source>
</evidence>
<dbReference type="Proteomes" id="UP000286415">
    <property type="component" value="Unassembled WGS sequence"/>
</dbReference>
<dbReference type="GO" id="GO:0030553">
    <property type="term" value="F:cGMP binding"/>
    <property type="evidence" value="ECO:0007669"/>
    <property type="project" value="TreeGrafter"/>
</dbReference>
<dbReference type="GO" id="GO:0005222">
    <property type="term" value="F:intracellularly cAMP-activated cation channel activity"/>
    <property type="evidence" value="ECO:0007669"/>
    <property type="project" value="TreeGrafter"/>
</dbReference>
<accession>A0A8T1MWS5</accession>
<dbReference type="GO" id="GO:0005223">
    <property type="term" value="F:intracellularly cGMP-activated cation channel activity"/>
    <property type="evidence" value="ECO:0007669"/>
    <property type="project" value="TreeGrafter"/>
</dbReference>
<keyword evidence="6 10" id="KW-0472">Membrane</keyword>
<feature type="transmembrane region" description="Helical" evidence="10">
    <location>
        <begin position="412"/>
        <end position="432"/>
    </location>
</feature>
<dbReference type="PANTHER" id="PTHR45638:SF1">
    <property type="entry name" value="CYCLIC NUCLEOTIDE-GATED ION CHANNEL SUBUNIT B, ISOFORM A"/>
    <property type="match status" value="1"/>
</dbReference>
<proteinExistence type="predicted"/>
<dbReference type="GO" id="GO:0005886">
    <property type="term" value="C:plasma membrane"/>
    <property type="evidence" value="ECO:0007669"/>
    <property type="project" value="TreeGrafter"/>
</dbReference>
<feature type="region of interest" description="Disordered" evidence="9">
    <location>
        <begin position="75"/>
        <end position="115"/>
    </location>
</feature>
<evidence type="ECO:0000256" key="10">
    <source>
        <dbReference type="SAM" id="Phobius"/>
    </source>
</evidence>
<evidence type="ECO:0000256" key="3">
    <source>
        <dbReference type="ARBA" id="ARBA00022692"/>
    </source>
</evidence>
<evidence type="ECO:0000256" key="7">
    <source>
        <dbReference type="ARBA" id="ARBA00023286"/>
    </source>
</evidence>
<feature type="compositionally biased region" description="Polar residues" evidence="9">
    <location>
        <begin position="768"/>
        <end position="778"/>
    </location>
</feature>
<dbReference type="Gene3D" id="2.60.120.10">
    <property type="entry name" value="Jelly Rolls"/>
    <property type="match status" value="1"/>
</dbReference>
<gene>
    <name evidence="12" type="ORF">CSKR_202476</name>
</gene>
<keyword evidence="7" id="KW-1071">Ligand-gated ion channel</keyword>
<dbReference type="SUPFAM" id="SSF51206">
    <property type="entry name" value="cAMP-binding domain-like"/>
    <property type="match status" value="1"/>
</dbReference>
<dbReference type="InterPro" id="IPR005821">
    <property type="entry name" value="Ion_trans_dom"/>
</dbReference>
<reference evidence="12 13" key="1">
    <citation type="journal article" date="2018" name="Biotechnol. Adv.">
        <title>Improved genomic resources and new bioinformatic workflow for the carcinogenic parasite Clonorchis sinensis: Biotechnological implications.</title>
        <authorList>
            <person name="Wang D."/>
            <person name="Korhonen P.K."/>
            <person name="Gasser R.B."/>
            <person name="Young N.D."/>
        </authorList>
    </citation>
    <scope>NUCLEOTIDE SEQUENCE [LARGE SCALE GENOMIC DNA]</scope>
    <source>
        <strain evidence="12">Cs-k2</strain>
    </source>
</reference>
<evidence type="ECO:0000256" key="6">
    <source>
        <dbReference type="ARBA" id="ARBA00023136"/>
    </source>
</evidence>
<dbReference type="FunFam" id="1.10.287.70:FF:000072">
    <property type="entry name" value="Cyclic nucleotide gated channel beta 3"/>
    <property type="match status" value="1"/>
</dbReference>
<evidence type="ECO:0000313" key="12">
    <source>
        <dbReference type="EMBL" id="KAG5453346.1"/>
    </source>
</evidence>
<dbReference type="InterPro" id="IPR014710">
    <property type="entry name" value="RmlC-like_jellyroll"/>
</dbReference>
<comment type="subcellular location">
    <subcellularLocation>
        <location evidence="1">Membrane</location>
        <topology evidence="1">Multi-pass membrane protein</topology>
    </subcellularLocation>
</comment>
<reference evidence="12 13" key="2">
    <citation type="journal article" date="2021" name="Genomics">
        <title>High-quality reference genome for Clonorchis sinensis.</title>
        <authorList>
            <person name="Young N.D."/>
            <person name="Stroehlein A.J."/>
            <person name="Kinkar L."/>
            <person name="Wang T."/>
            <person name="Sohn W.M."/>
            <person name="Chang B.C.H."/>
            <person name="Kaur P."/>
            <person name="Weisz D."/>
            <person name="Dudchenko O."/>
            <person name="Aiden E.L."/>
            <person name="Korhonen P.K."/>
            <person name="Gasser R.B."/>
        </authorList>
    </citation>
    <scope>NUCLEOTIDE SEQUENCE [LARGE SCALE GENOMIC DNA]</scope>
    <source>
        <strain evidence="12">Cs-k2</strain>
    </source>
</reference>
<feature type="compositionally biased region" description="Acidic residues" evidence="9">
    <location>
        <begin position="93"/>
        <end position="103"/>
    </location>
</feature>
<dbReference type="FunFam" id="2.60.120.10:FF:000078">
    <property type="entry name" value="Cyclic nucleotide-gated channel"/>
    <property type="match status" value="1"/>
</dbReference>
<dbReference type="Pfam" id="PF00027">
    <property type="entry name" value="cNMP_binding"/>
    <property type="match status" value="1"/>
</dbReference>
<dbReference type="GO" id="GO:0044877">
    <property type="term" value="F:protein-containing complex binding"/>
    <property type="evidence" value="ECO:0007669"/>
    <property type="project" value="TreeGrafter"/>
</dbReference>
<comment type="caution">
    <text evidence="12">The sequence shown here is derived from an EMBL/GenBank/DDBJ whole genome shotgun (WGS) entry which is preliminary data.</text>
</comment>
<keyword evidence="5" id="KW-0406">Ion transport</keyword>
<dbReference type="InterPro" id="IPR018488">
    <property type="entry name" value="cNMP-bd_CS"/>
</dbReference>
<evidence type="ECO:0000256" key="2">
    <source>
        <dbReference type="ARBA" id="ARBA00022448"/>
    </source>
</evidence>
<dbReference type="InterPro" id="IPR018490">
    <property type="entry name" value="cNMP-bd_dom_sf"/>
</dbReference>
<feature type="transmembrane region" description="Helical" evidence="10">
    <location>
        <begin position="439"/>
        <end position="461"/>
    </location>
</feature>
<evidence type="ECO:0000256" key="1">
    <source>
        <dbReference type="ARBA" id="ARBA00004141"/>
    </source>
</evidence>
<dbReference type="PROSITE" id="PS50042">
    <property type="entry name" value="CNMP_BINDING_3"/>
    <property type="match status" value="1"/>
</dbReference>
<dbReference type="Pfam" id="PF00520">
    <property type="entry name" value="Ion_trans"/>
    <property type="match status" value="1"/>
</dbReference>
<dbReference type="PROSITE" id="PS00889">
    <property type="entry name" value="CNMP_BINDING_2"/>
    <property type="match status" value="1"/>
</dbReference>
<dbReference type="GO" id="GO:0017071">
    <property type="term" value="C:intracellular cyclic nucleotide activated cation channel complex"/>
    <property type="evidence" value="ECO:0007669"/>
    <property type="project" value="TreeGrafter"/>
</dbReference>
<keyword evidence="3 10" id="KW-0812">Transmembrane</keyword>
<dbReference type="InterPro" id="IPR000595">
    <property type="entry name" value="cNMP-bd_dom"/>
</dbReference>
<evidence type="ECO:0000256" key="5">
    <source>
        <dbReference type="ARBA" id="ARBA00023065"/>
    </source>
</evidence>
<sequence length="839" mass="95641">MENGHENEGHVGLPSVDPKMMARVIAAFPQSNLNRSMSSASVPPIQLKLDRSDSTLSASVIGRLRELRHKFASRTEEVRRHTAAKADVHSSAEEEEAEEDEATGEVTTDLSRTEHDLVLNENLGDQMKKGETKHWWSARPGRKLVIRQPFCTACLAPHRKHFIVFQDKPLIRIDQPIDESATGKPADEQTDLDAPEVIGQEFIDPIEFACPIPAWMPDFKALFLTCFSPYSVVYLLWLTTVSLAVAYNFVTIPLREAFDIYDGADYQFYWHIGNIFADCAYLLDILCARPRVEFNQDGLVKNDFKSCALNYLKAPQFKFDMISVVPLDLFSLFYGREMARFRVLRLFKVGTFWETFDRLDQRLNAGYAVRLARTITYMIFIIHLEACGYYAFNRIQGMNASTWSIPMGKISPYVYSFYICMKTATSIGALPAATNPYEFMFMTCYWLSGIFVSAILIGQVIDILDSANANKVNYRRIMDATLSTMYHLHAPAQVTEKVRTWFMYNWDQQKTFDENSLFEVLPIKLKSDLAISVHYHTLSKVSLFQNCERALIYDMILKLKPVVFLPMDYICRKGEVGKEMYIVKSGVVEVVGGPDNSIVFVTLKEGSVFGEISLLALTGKNRRTADVRSKGFSTLFSLSKQDFEEIMKNYPQAHRLLQKRSQRMLNRDKKKNKEAEMAKHAEKVKLGTSENQEEPVVEVIPERLPTPRLLETVVQAMGVSHIDKNLPENLKRKSFCTLAEWRARRISACSLRLDATTTKEDESKTTQKEANSARTDQTPEAKCTPRIPSIKEDENLEDRTETSKSSLGSFDPLAEDWLDYLELESNPVRRFKTLLGISC</sequence>
<dbReference type="OrthoDB" id="421226at2759"/>
<dbReference type="SUPFAM" id="SSF81324">
    <property type="entry name" value="Voltage-gated potassium channels"/>
    <property type="match status" value="1"/>
</dbReference>
<keyword evidence="13" id="KW-1185">Reference proteome</keyword>
<feature type="transmembrane region" description="Helical" evidence="10">
    <location>
        <begin position="371"/>
        <end position="392"/>
    </location>
</feature>
<dbReference type="PANTHER" id="PTHR45638">
    <property type="entry name" value="CYCLIC NUCLEOTIDE-GATED CATION CHANNEL SUBUNIT A"/>
    <property type="match status" value="1"/>
</dbReference>
<dbReference type="Gene3D" id="1.10.287.630">
    <property type="entry name" value="Helix hairpin bin"/>
    <property type="match status" value="1"/>
</dbReference>
<dbReference type="AlphaFoldDB" id="A0A8T1MWS5"/>
<organism evidence="12 13">
    <name type="scientific">Clonorchis sinensis</name>
    <name type="common">Chinese liver fluke</name>
    <dbReference type="NCBI Taxonomy" id="79923"/>
    <lineage>
        <taxon>Eukaryota</taxon>
        <taxon>Metazoa</taxon>
        <taxon>Spiralia</taxon>
        <taxon>Lophotrochozoa</taxon>
        <taxon>Platyhelminthes</taxon>
        <taxon>Trematoda</taxon>
        <taxon>Digenea</taxon>
        <taxon>Opisthorchiida</taxon>
        <taxon>Opisthorchiata</taxon>
        <taxon>Opisthorchiidae</taxon>
        <taxon>Clonorchis</taxon>
    </lineage>
</organism>
<dbReference type="InterPro" id="IPR050866">
    <property type="entry name" value="CNG_cation_channel"/>
</dbReference>
<keyword evidence="4 10" id="KW-1133">Transmembrane helix</keyword>
<feature type="compositionally biased region" description="Basic and acidic residues" evidence="9">
    <location>
        <begin position="75"/>
        <end position="92"/>
    </location>
</feature>
<dbReference type="SMART" id="SM00100">
    <property type="entry name" value="cNMP"/>
    <property type="match status" value="1"/>
</dbReference>
<name>A0A8T1MWS5_CLOSI</name>
<feature type="transmembrane region" description="Helical" evidence="10">
    <location>
        <begin position="232"/>
        <end position="250"/>
    </location>
</feature>